<dbReference type="InterPro" id="IPR006015">
    <property type="entry name" value="Universal_stress_UspA"/>
</dbReference>
<dbReference type="Pfam" id="PF00582">
    <property type="entry name" value="Usp"/>
    <property type="match status" value="1"/>
</dbReference>
<dbReference type="InterPro" id="IPR014729">
    <property type="entry name" value="Rossmann-like_a/b/a_fold"/>
</dbReference>
<dbReference type="EMBL" id="AOIB01000021">
    <property type="protein sequence ID" value="ELY58134.1"/>
    <property type="molecule type" value="Genomic_DNA"/>
</dbReference>
<dbReference type="PANTHER" id="PTHR46268">
    <property type="entry name" value="STRESS RESPONSE PROTEIN NHAX"/>
    <property type="match status" value="1"/>
</dbReference>
<name>L9X8Q6_9EURY</name>
<dbReference type="eggNOG" id="arCOG02053">
    <property type="taxonomic scope" value="Archaea"/>
</dbReference>
<dbReference type="Proteomes" id="UP000011688">
    <property type="component" value="Unassembled WGS sequence"/>
</dbReference>
<dbReference type="CDD" id="cd00293">
    <property type="entry name" value="USP-like"/>
    <property type="match status" value="1"/>
</dbReference>
<feature type="domain" description="UspA" evidence="2">
    <location>
        <begin position="1"/>
        <end position="139"/>
    </location>
</feature>
<dbReference type="SUPFAM" id="SSF52402">
    <property type="entry name" value="Adenine nucleotide alpha hydrolases-like"/>
    <property type="match status" value="1"/>
</dbReference>
<evidence type="ECO:0000313" key="3">
    <source>
        <dbReference type="EMBL" id="ELY58134.1"/>
    </source>
</evidence>
<dbReference type="AlphaFoldDB" id="L9X8Q6"/>
<keyword evidence="4" id="KW-1185">Reference proteome</keyword>
<comment type="similarity">
    <text evidence="1">Belongs to the universal stress protein A family.</text>
</comment>
<protein>
    <submittedName>
        <fullName evidence="3">UspA domain-containing protein</fullName>
    </submittedName>
</protein>
<reference evidence="3 4" key="1">
    <citation type="journal article" date="2014" name="PLoS Genet.">
        <title>Phylogenetically driven sequencing of extremely halophilic archaea reveals strategies for static and dynamic osmo-response.</title>
        <authorList>
            <person name="Becker E.A."/>
            <person name="Seitzer P.M."/>
            <person name="Tritt A."/>
            <person name="Larsen D."/>
            <person name="Krusor M."/>
            <person name="Yao A.I."/>
            <person name="Wu D."/>
            <person name="Madern D."/>
            <person name="Eisen J.A."/>
            <person name="Darling A.E."/>
            <person name="Facciotti M.T."/>
        </authorList>
    </citation>
    <scope>NUCLEOTIDE SEQUENCE [LARGE SCALE GENOMIC DNA]</scope>
    <source>
        <strain evidence="3 4">DSM 10524</strain>
    </source>
</reference>
<dbReference type="PRINTS" id="PR01438">
    <property type="entry name" value="UNVRSLSTRESS"/>
</dbReference>
<evidence type="ECO:0000256" key="1">
    <source>
        <dbReference type="ARBA" id="ARBA00008791"/>
    </source>
</evidence>
<dbReference type="PANTHER" id="PTHR46268:SF6">
    <property type="entry name" value="UNIVERSAL STRESS PROTEIN UP12"/>
    <property type="match status" value="1"/>
</dbReference>
<dbReference type="Gene3D" id="3.40.50.620">
    <property type="entry name" value="HUPs"/>
    <property type="match status" value="1"/>
</dbReference>
<dbReference type="InterPro" id="IPR006016">
    <property type="entry name" value="UspA"/>
</dbReference>
<dbReference type="OrthoDB" id="105697at2157"/>
<evidence type="ECO:0000313" key="4">
    <source>
        <dbReference type="Proteomes" id="UP000011688"/>
    </source>
</evidence>
<organism evidence="3 4">
    <name type="scientific">Natronococcus amylolyticus DSM 10524</name>
    <dbReference type="NCBI Taxonomy" id="1227497"/>
    <lineage>
        <taxon>Archaea</taxon>
        <taxon>Methanobacteriati</taxon>
        <taxon>Methanobacteriota</taxon>
        <taxon>Stenosarchaea group</taxon>
        <taxon>Halobacteria</taxon>
        <taxon>Halobacteriales</taxon>
        <taxon>Natrialbaceae</taxon>
        <taxon>Natronococcus</taxon>
    </lineage>
</organism>
<sequence>MFDRILIATDGSQKAAAAIDHGLDLAETFGAEVHVIYVVETKASYILSIGASEEGLEEYRQYGEGIVGEVVDRAEERGLDGVGVVKSGKVGRQILDYVETAEIDTVIMAERGRGTLEKYLGSNVEKVVQLCPQPVTVVRS</sequence>
<accession>L9X8Q6</accession>
<proteinExistence type="inferred from homology"/>
<evidence type="ECO:0000259" key="2">
    <source>
        <dbReference type="Pfam" id="PF00582"/>
    </source>
</evidence>
<dbReference type="RefSeq" id="WP_005555767.1">
    <property type="nucleotide sequence ID" value="NZ_AOIB01000021.1"/>
</dbReference>
<comment type="caution">
    <text evidence="3">The sequence shown here is derived from an EMBL/GenBank/DDBJ whole genome shotgun (WGS) entry which is preliminary data.</text>
</comment>
<gene>
    <name evidence="3" type="ORF">C491_10074</name>
</gene>